<keyword evidence="2" id="KW-1185">Reference proteome</keyword>
<reference evidence="1" key="1">
    <citation type="submission" date="2021-11" db="EMBL/GenBank/DDBJ databases">
        <authorList>
            <person name="Rodrigo-Torres L."/>
            <person name="Arahal R. D."/>
            <person name="Lucena T."/>
        </authorList>
    </citation>
    <scope>NUCLEOTIDE SEQUENCE</scope>
    <source>
        <strain evidence="1">CECT 7929</strain>
    </source>
</reference>
<dbReference type="EMBL" id="CAKLDI010000002">
    <property type="protein sequence ID" value="CAH0535507.1"/>
    <property type="molecule type" value="Genomic_DNA"/>
</dbReference>
<comment type="caution">
    <text evidence="1">The sequence shown here is derived from an EMBL/GenBank/DDBJ whole genome shotgun (WGS) entry which is preliminary data.</text>
</comment>
<accession>A0ABM8ZYT2</accession>
<evidence type="ECO:0000313" key="2">
    <source>
        <dbReference type="Proteomes" id="UP000838672"/>
    </source>
</evidence>
<proteinExistence type="predicted"/>
<dbReference type="Proteomes" id="UP000838672">
    <property type="component" value="Unassembled WGS sequence"/>
</dbReference>
<dbReference type="RefSeq" id="WP_237468414.1">
    <property type="nucleotide sequence ID" value="NZ_CAKLDI010000002.1"/>
</dbReference>
<evidence type="ECO:0000313" key="1">
    <source>
        <dbReference type="EMBL" id="CAH0535507.1"/>
    </source>
</evidence>
<name>A0ABM8ZYT2_9VIBR</name>
<gene>
    <name evidence="1" type="ORF">VST7929_03077</name>
</gene>
<protein>
    <recommendedName>
        <fullName evidence="3">DUF4262 domain-containing protein</fullName>
    </recommendedName>
</protein>
<dbReference type="InterPro" id="IPR025358">
    <property type="entry name" value="DUF4262"/>
</dbReference>
<evidence type="ECO:0008006" key="3">
    <source>
        <dbReference type="Google" id="ProtNLM"/>
    </source>
</evidence>
<sequence length="143" mass="16061">MREVMEKIKNDIQEHGLHVMSVCGDDIQSFSYTIGLEETFKHPEIIMSGLDTKLMHALLNDIAKLIEGGEAYSDGDLSDQVLKNYPVKFVSVTNENAEAYLRAAGAYYDPASFRALQCVWPDSHGHFQRHSNNEQTILSVENA</sequence>
<organism evidence="1 2">
    <name type="scientific">Vibrio stylophorae</name>
    <dbReference type="NCBI Taxonomy" id="659351"/>
    <lineage>
        <taxon>Bacteria</taxon>
        <taxon>Pseudomonadati</taxon>
        <taxon>Pseudomonadota</taxon>
        <taxon>Gammaproteobacteria</taxon>
        <taxon>Vibrionales</taxon>
        <taxon>Vibrionaceae</taxon>
        <taxon>Vibrio</taxon>
    </lineage>
</organism>
<dbReference type="Pfam" id="PF14081">
    <property type="entry name" value="DUF4262"/>
    <property type="match status" value="1"/>
</dbReference>